<evidence type="ECO:0000313" key="2">
    <source>
        <dbReference type="EMBL" id="MBA8925707.1"/>
    </source>
</evidence>
<organism evidence="2 3">
    <name type="scientific">Kutzneria viridogrisea</name>
    <dbReference type="NCBI Taxonomy" id="47990"/>
    <lineage>
        <taxon>Bacteria</taxon>
        <taxon>Bacillati</taxon>
        <taxon>Actinomycetota</taxon>
        <taxon>Actinomycetes</taxon>
        <taxon>Pseudonocardiales</taxon>
        <taxon>Pseudonocardiaceae</taxon>
        <taxon>Kutzneria</taxon>
    </lineage>
</organism>
<dbReference type="Proteomes" id="UP000517916">
    <property type="component" value="Unassembled WGS sequence"/>
</dbReference>
<dbReference type="PANTHER" id="PTHR37017:SF11">
    <property type="entry name" value="ESTERASE_LIPASE_THIOESTERASE DOMAIN-CONTAINING PROTEIN"/>
    <property type="match status" value="1"/>
</dbReference>
<dbReference type="RefSeq" id="WP_182837432.1">
    <property type="nucleotide sequence ID" value="NZ_BAAABQ010000059.1"/>
</dbReference>
<dbReference type="InterPro" id="IPR029058">
    <property type="entry name" value="AB_hydrolase_fold"/>
</dbReference>
<sequence>MATFVLVPGGWHGGWYFEPIARGLREQGHQAYSVTLSGIGERGHLAAGANLDMHIQDVVSLLEHERIENAVLCGHSYGGMVITGAADRLPERVDALVYSDAYVPRDGESCWELATDGFRQLFVAGTAATGHSVDPPPTLDPRASPHPVASFLQRIRLTGSLDRFRRKDFIYLSDWRGTPFTELYERLRREPTWNVHTLPVGHDIVGEAPQALLEILMEAAE</sequence>
<evidence type="ECO:0000313" key="3">
    <source>
        <dbReference type="Proteomes" id="UP000517916"/>
    </source>
</evidence>
<accession>A0ABR6BFP6</accession>
<dbReference type="InterPro" id="IPR000073">
    <property type="entry name" value="AB_hydrolase_1"/>
</dbReference>
<evidence type="ECO:0000259" key="1">
    <source>
        <dbReference type="Pfam" id="PF12697"/>
    </source>
</evidence>
<dbReference type="Pfam" id="PF12697">
    <property type="entry name" value="Abhydrolase_6"/>
    <property type="match status" value="1"/>
</dbReference>
<reference evidence="2 3" key="1">
    <citation type="submission" date="2020-08" db="EMBL/GenBank/DDBJ databases">
        <title>Genomic Encyclopedia of Archaeal and Bacterial Type Strains, Phase II (KMG-II): from individual species to whole genera.</title>
        <authorList>
            <person name="Goeker M."/>
        </authorList>
    </citation>
    <scope>NUCLEOTIDE SEQUENCE [LARGE SCALE GENOMIC DNA]</scope>
    <source>
        <strain evidence="2 3">DSM 43850</strain>
    </source>
</reference>
<comment type="caution">
    <text evidence="2">The sequence shown here is derived from an EMBL/GenBank/DDBJ whole genome shotgun (WGS) entry which is preliminary data.</text>
</comment>
<gene>
    <name evidence="2" type="ORF">BC739_002906</name>
</gene>
<dbReference type="EMBL" id="JACJID010000002">
    <property type="protein sequence ID" value="MBA8925707.1"/>
    <property type="molecule type" value="Genomic_DNA"/>
</dbReference>
<protein>
    <submittedName>
        <fullName evidence="2">Pimeloyl-ACP methyl ester carboxylesterase</fullName>
    </submittedName>
</protein>
<dbReference type="PANTHER" id="PTHR37017">
    <property type="entry name" value="AB HYDROLASE-1 DOMAIN-CONTAINING PROTEIN-RELATED"/>
    <property type="match status" value="1"/>
</dbReference>
<dbReference type="InterPro" id="IPR052897">
    <property type="entry name" value="Sec-Metab_Biosynth_Hydrolase"/>
</dbReference>
<proteinExistence type="predicted"/>
<name>A0ABR6BFP6_9PSEU</name>
<dbReference type="SUPFAM" id="SSF53474">
    <property type="entry name" value="alpha/beta-Hydrolases"/>
    <property type="match status" value="1"/>
</dbReference>
<feature type="domain" description="AB hydrolase-1" evidence="1">
    <location>
        <begin position="4"/>
        <end position="193"/>
    </location>
</feature>
<keyword evidence="3" id="KW-1185">Reference proteome</keyword>
<dbReference type="Gene3D" id="3.40.50.1820">
    <property type="entry name" value="alpha/beta hydrolase"/>
    <property type="match status" value="1"/>
</dbReference>